<gene>
    <name evidence="4" type="ORF">BAR1_16700</name>
</gene>
<keyword evidence="1" id="KW-0472">Membrane</keyword>
<sequence>MAIACVALMPMATMAALLDFPGNAVLAGEKINERGSYKVPVGAWQNGELPSVKAEGEVMQQAWKITATGLTTLQILDPLKKQLTDDGFKVVFECATDACGGFDFRFETDVIPEPVMHVDLGDFRFLSAERKTDDTPEYVTLLVSRSQNAGFVQLVRVGEPTDETALVTTTTSPALISISEPPPAEQPALPLEQALKEKGHYILEDLVFQTGSSDLGVGDFASLAALADYIKAHPDRTFALVGHTDAEGSLAGNIALSKKRAASVVRRLINDYGVDKKQISAEGNGFLSPRATNMTEDGRAQNRRVEVIDTSTR</sequence>
<feature type="signal peptide" evidence="2">
    <location>
        <begin position="1"/>
        <end position="15"/>
    </location>
</feature>
<dbReference type="CDD" id="cd07185">
    <property type="entry name" value="OmpA_C-like"/>
    <property type="match status" value="1"/>
</dbReference>
<dbReference type="Gene3D" id="3.30.1330.60">
    <property type="entry name" value="OmpA-like domain"/>
    <property type="match status" value="1"/>
</dbReference>
<dbReference type="RefSeq" id="WP_118944540.1">
    <property type="nucleotide sequence ID" value="NZ_CP032125.1"/>
</dbReference>
<reference evidence="4 5" key="1">
    <citation type="submission" date="2018-09" db="EMBL/GenBank/DDBJ databases">
        <title>Profundibacter amoris BAR1 gen. nov., sp. nov., a new member of the Roseobacter clade isolated at Lokis Castle Vent Field on the Arctic Mid-Oceanic Ridge.</title>
        <authorList>
            <person name="Le Moine Bauer S."/>
            <person name="Sjoeberg A.G."/>
            <person name="L'Haridon S."/>
            <person name="Stokke R."/>
            <person name="Roalkvam I."/>
            <person name="Steen I.H."/>
            <person name="Dahle H."/>
        </authorList>
    </citation>
    <scope>NUCLEOTIDE SEQUENCE [LARGE SCALE GENOMIC DNA]</scope>
    <source>
        <strain evidence="4 5">BAR1</strain>
    </source>
</reference>
<dbReference type="InterPro" id="IPR006665">
    <property type="entry name" value="OmpA-like"/>
</dbReference>
<feature type="chain" id="PRO_5016756758" evidence="2">
    <location>
        <begin position="16"/>
        <end position="313"/>
    </location>
</feature>
<protein>
    <submittedName>
        <fullName evidence="4">OmpA family protein</fullName>
    </submittedName>
</protein>
<dbReference type="Pfam" id="PF00691">
    <property type="entry name" value="OmpA"/>
    <property type="match status" value="1"/>
</dbReference>
<keyword evidence="5" id="KW-1185">Reference proteome</keyword>
<dbReference type="InterPro" id="IPR050330">
    <property type="entry name" value="Bact_OuterMem_StrucFunc"/>
</dbReference>
<dbReference type="AlphaFoldDB" id="A0A347UM11"/>
<dbReference type="SUPFAM" id="SSF103088">
    <property type="entry name" value="OmpA-like"/>
    <property type="match status" value="1"/>
</dbReference>
<dbReference type="PANTHER" id="PTHR30329:SF21">
    <property type="entry name" value="LIPOPROTEIN YIAD-RELATED"/>
    <property type="match status" value="1"/>
</dbReference>
<feature type="domain" description="OmpA-like" evidence="3">
    <location>
        <begin position="195"/>
        <end position="313"/>
    </location>
</feature>
<evidence type="ECO:0000313" key="5">
    <source>
        <dbReference type="Proteomes" id="UP000261704"/>
    </source>
</evidence>
<name>A0A347UM11_9RHOB</name>
<accession>A0A347UM11</accession>
<dbReference type="OrthoDB" id="9792021at2"/>
<dbReference type="GO" id="GO:0016020">
    <property type="term" value="C:membrane"/>
    <property type="evidence" value="ECO:0007669"/>
    <property type="project" value="UniProtKB-UniRule"/>
</dbReference>
<dbReference type="Proteomes" id="UP000261704">
    <property type="component" value="Chromosome"/>
</dbReference>
<dbReference type="EMBL" id="CP032125">
    <property type="protein sequence ID" value="AXX99889.1"/>
    <property type="molecule type" value="Genomic_DNA"/>
</dbReference>
<dbReference type="InterPro" id="IPR036737">
    <property type="entry name" value="OmpA-like_sf"/>
</dbReference>
<evidence type="ECO:0000313" key="4">
    <source>
        <dbReference type="EMBL" id="AXX99889.1"/>
    </source>
</evidence>
<proteinExistence type="predicted"/>
<evidence type="ECO:0000256" key="2">
    <source>
        <dbReference type="SAM" id="SignalP"/>
    </source>
</evidence>
<evidence type="ECO:0000259" key="3">
    <source>
        <dbReference type="PROSITE" id="PS51123"/>
    </source>
</evidence>
<dbReference type="KEGG" id="pamo:BAR1_16700"/>
<organism evidence="4 5">
    <name type="scientific">Profundibacter amoris</name>
    <dbReference type="NCBI Taxonomy" id="2171755"/>
    <lineage>
        <taxon>Bacteria</taxon>
        <taxon>Pseudomonadati</taxon>
        <taxon>Pseudomonadota</taxon>
        <taxon>Alphaproteobacteria</taxon>
        <taxon>Rhodobacterales</taxon>
        <taxon>Paracoccaceae</taxon>
        <taxon>Profundibacter</taxon>
    </lineage>
</organism>
<evidence type="ECO:0000256" key="1">
    <source>
        <dbReference type="PROSITE-ProRule" id="PRU00473"/>
    </source>
</evidence>
<dbReference type="PROSITE" id="PS51123">
    <property type="entry name" value="OMPA_2"/>
    <property type="match status" value="1"/>
</dbReference>
<keyword evidence="2" id="KW-0732">Signal</keyword>
<dbReference type="PANTHER" id="PTHR30329">
    <property type="entry name" value="STATOR ELEMENT OF FLAGELLAR MOTOR COMPLEX"/>
    <property type="match status" value="1"/>
</dbReference>